<name>A0A7D4V7J7_9CHLO</name>
<geneLocation type="mitochondrion" evidence="1"/>
<protein>
    <submittedName>
        <fullName evidence="1">Uncharacterized protein</fullName>
    </submittedName>
</protein>
<organism evidence="1">
    <name type="scientific">Caulerpa lentillifera</name>
    <dbReference type="NCBI Taxonomy" id="148947"/>
    <lineage>
        <taxon>Eukaryota</taxon>
        <taxon>Viridiplantae</taxon>
        <taxon>Chlorophyta</taxon>
        <taxon>core chlorophytes</taxon>
        <taxon>Ulvophyceae</taxon>
        <taxon>TCBD clade</taxon>
        <taxon>Bryopsidales</taxon>
        <taxon>Halimedineae</taxon>
        <taxon>Caulerpaceae</taxon>
        <taxon>Caulerpa</taxon>
    </lineage>
</organism>
<sequence length="116" mass="12871">MEAPQSWPFQSSEFSNFIARQFGSKKPTASCGWLHAGLVLFSFRCLPYRRPQAGRQAGRLPYCRRKASCGREGHALPSWPAKFYRAALWSAEVMALAESSAPLAFNTYKSPLIAAA</sequence>
<accession>A0A7D4V7J7</accession>
<dbReference type="EMBL" id="MN201586">
    <property type="protein sequence ID" value="QKS32241.1"/>
    <property type="molecule type" value="Genomic_DNA"/>
</dbReference>
<reference evidence="1" key="1">
    <citation type="journal article" date="2019" name="Mitochondrial DNA Part B Resour">
        <title>The complete mitogenome of Caulerpa lentillifera and its phylogenetic analysis.</title>
        <authorList>
            <person name="Jia X."/>
            <person name="Liu T."/>
            <person name="Wang X."/>
            <person name="Tang X."/>
            <person name="Jin Y."/>
        </authorList>
    </citation>
    <scope>NUCLEOTIDE SEQUENCE</scope>
</reference>
<gene>
    <name evidence="1" type="primary">orf112</name>
</gene>
<keyword evidence="1" id="KW-0496">Mitochondrion</keyword>
<proteinExistence type="predicted"/>
<dbReference type="AlphaFoldDB" id="A0A7D4V7J7"/>
<evidence type="ECO:0000313" key="1">
    <source>
        <dbReference type="EMBL" id="QKS32241.1"/>
    </source>
</evidence>